<name>A0AAF0I4D8_9BACT</name>
<gene>
    <name evidence="1" type="ORF">PXH66_07635</name>
</gene>
<evidence type="ECO:0000313" key="2">
    <source>
        <dbReference type="Proteomes" id="UP001218638"/>
    </source>
</evidence>
<organism evidence="1 2">
    <name type="scientific">Synoicihabitans lomoniglobus</name>
    <dbReference type="NCBI Taxonomy" id="2909285"/>
    <lineage>
        <taxon>Bacteria</taxon>
        <taxon>Pseudomonadati</taxon>
        <taxon>Verrucomicrobiota</taxon>
        <taxon>Opitutia</taxon>
        <taxon>Opitutales</taxon>
        <taxon>Opitutaceae</taxon>
        <taxon>Synoicihabitans</taxon>
    </lineage>
</organism>
<dbReference type="KEGG" id="slom:PXH66_07635"/>
<dbReference type="EMBL" id="CP119075">
    <property type="protein sequence ID" value="WED66719.1"/>
    <property type="molecule type" value="Genomic_DNA"/>
</dbReference>
<dbReference type="Proteomes" id="UP001218638">
    <property type="component" value="Chromosome"/>
</dbReference>
<keyword evidence="2" id="KW-1185">Reference proteome</keyword>
<dbReference type="RefSeq" id="WP_330932303.1">
    <property type="nucleotide sequence ID" value="NZ_CP119075.1"/>
</dbReference>
<sequence>MSLEQAVHEWRERRFVKKSFRDWVEERRNEFDEGLPEEAFGALMEMLTPMFLFLSMGHNQMGKGTDLGTYHYRAWVLLYCVRPDLLQGQTTVEAAQMFGCSRGCLTRVIDQFRMLYPDIIGIRNGSTTQSQIAERKKKLAA</sequence>
<accession>A0AAF0I4D8</accession>
<reference evidence="1" key="1">
    <citation type="submission" date="2023-03" db="EMBL/GenBank/DDBJ databases">
        <title>Lomoglobus Profundus gen. nov., sp. nov., a novel member of the phylum Verrucomicrobia, isolated from deep-marine sediment of South China Sea.</title>
        <authorList>
            <person name="Ahmad T."/>
            <person name="Ishaq S.E."/>
            <person name="Wang F."/>
        </authorList>
    </citation>
    <scope>NUCLEOTIDE SEQUENCE</scope>
    <source>
        <strain evidence="1">LMO-M01</strain>
    </source>
</reference>
<protein>
    <submittedName>
        <fullName evidence="1">Uncharacterized protein</fullName>
    </submittedName>
</protein>
<proteinExistence type="predicted"/>
<evidence type="ECO:0000313" key="1">
    <source>
        <dbReference type="EMBL" id="WED66719.1"/>
    </source>
</evidence>
<dbReference type="AlphaFoldDB" id="A0AAF0I4D8"/>